<comment type="caution">
    <text evidence="3">The sequence shown here is derived from an EMBL/GenBank/DDBJ whole genome shotgun (WGS) entry which is preliminary data.</text>
</comment>
<keyword evidence="1" id="KW-0175">Coiled coil</keyword>
<reference evidence="3" key="1">
    <citation type="journal article" date="2021" name="PeerJ">
        <title>Extensive microbial diversity within the chicken gut microbiome revealed by metagenomics and culture.</title>
        <authorList>
            <person name="Gilroy R."/>
            <person name="Ravi A."/>
            <person name="Getino M."/>
            <person name="Pursley I."/>
            <person name="Horton D.L."/>
            <person name="Alikhan N.F."/>
            <person name="Baker D."/>
            <person name="Gharbi K."/>
            <person name="Hall N."/>
            <person name="Watson M."/>
            <person name="Adriaenssens E.M."/>
            <person name="Foster-Nyarko E."/>
            <person name="Jarju S."/>
            <person name="Secka A."/>
            <person name="Antonio M."/>
            <person name="Oren A."/>
            <person name="Chaudhuri R.R."/>
            <person name="La Ragione R."/>
            <person name="Hildebrand F."/>
            <person name="Pallen M.J."/>
        </authorList>
    </citation>
    <scope>NUCLEOTIDE SEQUENCE</scope>
    <source>
        <strain evidence="3">CHK149-3286</strain>
    </source>
</reference>
<keyword evidence="2" id="KW-1133">Transmembrane helix</keyword>
<proteinExistence type="predicted"/>
<dbReference type="AlphaFoldDB" id="A0A921H1H9"/>
<dbReference type="EMBL" id="DYVT01000135">
    <property type="protein sequence ID" value="HJF69069.1"/>
    <property type="molecule type" value="Genomic_DNA"/>
</dbReference>
<evidence type="ECO:0000313" key="3">
    <source>
        <dbReference type="EMBL" id="HJF69069.1"/>
    </source>
</evidence>
<accession>A0A921H1H9</accession>
<gene>
    <name evidence="3" type="ORF">K8V85_12200</name>
</gene>
<sequence length="84" mass="10062">FRCLCCSNNKEKKFMKVKDQQPYILDNEQGSREEVEVREQRIKELEEDDEQEDKNQNNKIIIFTTILIFILTIILSVIIQTNKK</sequence>
<evidence type="ECO:0000256" key="2">
    <source>
        <dbReference type="SAM" id="Phobius"/>
    </source>
</evidence>
<reference evidence="3" key="2">
    <citation type="submission" date="2021-09" db="EMBL/GenBank/DDBJ databases">
        <authorList>
            <person name="Gilroy R."/>
        </authorList>
    </citation>
    <scope>NUCLEOTIDE SEQUENCE</scope>
    <source>
        <strain evidence="3">CHK149-3286</strain>
    </source>
</reference>
<dbReference type="Proteomes" id="UP000706163">
    <property type="component" value="Unassembled WGS sequence"/>
</dbReference>
<keyword evidence="2" id="KW-0812">Transmembrane</keyword>
<dbReference type="RefSeq" id="WP_278676232.1">
    <property type="nucleotide sequence ID" value="NZ_DYVT01000135.1"/>
</dbReference>
<evidence type="ECO:0000313" key="4">
    <source>
        <dbReference type="Proteomes" id="UP000706163"/>
    </source>
</evidence>
<feature type="transmembrane region" description="Helical" evidence="2">
    <location>
        <begin position="60"/>
        <end position="79"/>
    </location>
</feature>
<feature type="coiled-coil region" evidence="1">
    <location>
        <begin position="28"/>
        <end position="55"/>
    </location>
</feature>
<protein>
    <submittedName>
        <fullName evidence="3">Uncharacterized protein</fullName>
    </submittedName>
</protein>
<feature type="non-terminal residue" evidence="3">
    <location>
        <position position="1"/>
    </location>
</feature>
<keyword evidence="2" id="KW-0472">Membrane</keyword>
<organism evidence="3 4">
    <name type="scientific">Staphylococcus kloosii</name>
    <dbReference type="NCBI Taxonomy" id="29384"/>
    <lineage>
        <taxon>Bacteria</taxon>
        <taxon>Bacillati</taxon>
        <taxon>Bacillota</taxon>
        <taxon>Bacilli</taxon>
        <taxon>Bacillales</taxon>
        <taxon>Staphylococcaceae</taxon>
        <taxon>Staphylococcus</taxon>
    </lineage>
</organism>
<evidence type="ECO:0000256" key="1">
    <source>
        <dbReference type="SAM" id="Coils"/>
    </source>
</evidence>
<name>A0A921H1H9_9STAP</name>